<gene>
    <name evidence="1" type="ORF">EEDITHA_LOCUS16037</name>
</gene>
<organism evidence="1 2">
    <name type="scientific">Euphydryas editha</name>
    <name type="common">Edith's checkerspot</name>
    <dbReference type="NCBI Taxonomy" id="104508"/>
    <lineage>
        <taxon>Eukaryota</taxon>
        <taxon>Metazoa</taxon>
        <taxon>Ecdysozoa</taxon>
        <taxon>Arthropoda</taxon>
        <taxon>Hexapoda</taxon>
        <taxon>Insecta</taxon>
        <taxon>Pterygota</taxon>
        <taxon>Neoptera</taxon>
        <taxon>Endopterygota</taxon>
        <taxon>Lepidoptera</taxon>
        <taxon>Glossata</taxon>
        <taxon>Ditrysia</taxon>
        <taxon>Papilionoidea</taxon>
        <taxon>Nymphalidae</taxon>
        <taxon>Nymphalinae</taxon>
        <taxon>Euphydryas</taxon>
    </lineage>
</organism>
<dbReference type="AlphaFoldDB" id="A0AAU9URM3"/>
<keyword evidence="2" id="KW-1185">Reference proteome</keyword>
<sequence>MADELMKPRLQERYQTVALQRDLKQIITEILKIEDSQEDSSQDISRSRKTCSYCPEKKMPLLKWCINVDDLLAIAPKAVSWKKTTRGSKVNFYYLLAQFLEFQRVAQARSLGNQVNVPKVEKQWNLEKNVPVDQLTYATQMSHRAMNLKHDENMKDVERVIKDVTKSLTREAKFRKAGAIGSNTTKDTPEDALMLYTEADLTTSQYQMIHQANKDIYPCYSYLQKAKLDCYLSKNVSESIAGVKLQDLLDHTTLRLCKYLEPVLQQCTLNENNEFTVMFKWGCDGSNQIQYKQSLKKRSTVMLTYFSVVLWPLD</sequence>
<name>A0AAU9URM3_EUPED</name>
<comment type="caution">
    <text evidence="1">The sequence shown here is derived from an EMBL/GenBank/DDBJ whole genome shotgun (WGS) entry which is preliminary data.</text>
</comment>
<dbReference type="Proteomes" id="UP001153954">
    <property type="component" value="Unassembled WGS sequence"/>
</dbReference>
<dbReference type="EMBL" id="CAKOGL010000023">
    <property type="protein sequence ID" value="CAH2101264.1"/>
    <property type="molecule type" value="Genomic_DNA"/>
</dbReference>
<evidence type="ECO:0000313" key="2">
    <source>
        <dbReference type="Proteomes" id="UP001153954"/>
    </source>
</evidence>
<proteinExistence type="predicted"/>
<evidence type="ECO:0000313" key="1">
    <source>
        <dbReference type="EMBL" id="CAH2101264.1"/>
    </source>
</evidence>
<accession>A0AAU9URM3</accession>
<protein>
    <submittedName>
        <fullName evidence="1">Uncharacterized protein</fullName>
    </submittedName>
</protein>
<reference evidence="1" key="1">
    <citation type="submission" date="2022-03" db="EMBL/GenBank/DDBJ databases">
        <authorList>
            <person name="Tunstrom K."/>
        </authorList>
    </citation>
    <scope>NUCLEOTIDE SEQUENCE</scope>
</reference>